<feature type="compositionally biased region" description="Low complexity" evidence="1">
    <location>
        <begin position="312"/>
        <end position="326"/>
    </location>
</feature>
<evidence type="ECO:0000313" key="3">
    <source>
        <dbReference type="EMBL" id="SSA50566.1"/>
    </source>
</evidence>
<dbReference type="Gene3D" id="3.40.50.2000">
    <property type="entry name" value="Glycogen Phosphorylase B"/>
    <property type="match status" value="2"/>
</dbReference>
<evidence type="ECO:0000256" key="1">
    <source>
        <dbReference type="SAM" id="MobiDB-lite"/>
    </source>
</evidence>
<feature type="compositionally biased region" description="Pro residues" evidence="1">
    <location>
        <begin position="293"/>
        <end position="305"/>
    </location>
</feature>
<dbReference type="GO" id="GO:0016740">
    <property type="term" value="F:transferase activity"/>
    <property type="evidence" value="ECO:0007669"/>
    <property type="project" value="UniProtKB-KW"/>
</dbReference>
<keyword evidence="4" id="KW-1185">Reference proteome</keyword>
<gene>
    <name evidence="2" type="ORF">BCF38_1142</name>
    <name evidence="3" type="ORF">SAMN05421539_1142</name>
</gene>
<name>A0A2Y9B293_9RHOB</name>
<dbReference type="Proteomes" id="UP000245839">
    <property type="component" value="Unassembled WGS sequence"/>
</dbReference>
<accession>A0A2Y9B293</accession>
<dbReference type="Pfam" id="PF13692">
    <property type="entry name" value="Glyco_trans_1_4"/>
    <property type="match status" value="1"/>
</dbReference>
<evidence type="ECO:0000313" key="5">
    <source>
        <dbReference type="Proteomes" id="UP000251571"/>
    </source>
</evidence>
<dbReference type="AlphaFoldDB" id="A0A2Y9B293"/>
<dbReference type="OrthoDB" id="9769600at2"/>
<organism evidence="3 5">
    <name type="scientific">Jannaschia seohaensis</name>
    <dbReference type="NCBI Taxonomy" id="475081"/>
    <lineage>
        <taxon>Bacteria</taxon>
        <taxon>Pseudomonadati</taxon>
        <taxon>Pseudomonadota</taxon>
        <taxon>Alphaproteobacteria</taxon>
        <taxon>Rhodobacterales</taxon>
        <taxon>Roseobacteraceae</taxon>
        <taxon>Jannaschia</taxon>
    </lineage>
</organism>
<dbReference type="EMBL" id="UETC01000014">
    <property type="protein sequence ID" value="SSA50566.1"/>
    <property type="molecule type" value="Genomic_DNA"/>
</dbReference>
<dbReference type="SUPFAM" id="SSF53756">
    <property type="entry name" value="UDP-Glycosyltransferase/glycogen phosphorylase"/>
    <property type="match status" value="2"/>
</dbReference>
<dbReference type="RefSeq" id="WP_109565936.1">
    <property type="nucleotide sequence ID" value="NZ_QGDJ01000014.1"/>
</dbReference>
<evidence type="ECO:0000313" key="2">
    <source>
        <dbReference type="EMBL" id="PWJ13240.1"/>
    </source>
</evidence>
<reference evidence="2 4" key="2">
    <citation type="submission" date="2018-03" db="EMBL/GenBank/DDBJ databases">
        <title>Genomic Encyclopedia of Archaeal and Bacterial Type Strains, Phase II (KMG-II): from individual species to whole genera.</title>
        <authorList>
            <person name="Goeker M."/>
        </authorList>
    </citation>
    <scope>NUCLEOTIDE SEQUENCE [LARGE SCALE GENOMIC DNA]</scope>
    <source>
        <strain evidence="2 4">DSM 25227</strain>
    </source>
</reference>
<dbReference type="EMBL" id="QGDJ01000014">
    <property type="protein sequence ID" value="PWJ13240.1"/>
    <property type="molecule type" value="Genomic_DNA"/>
</dbReference>
<protein>
    <submittedName>
        <fullName evidence="2">Glycosyl transferase family 1</fullName>
    </submittedName>
    <submittedName>
        <fullName evidence="3">Glycosyl transferases group 1</fullName>
    </submittedName>
</protein>
<feature type="region of interest" description="Disordered" evidence="1">
    <location>
        <begin position="287"/>
        <end position="329"/>
    </location>
</feature>
<evidence type="ECO:0000313" key="4">
    <source>
        <dbReference type="Proteomes" id="UP000245839"/>
    </source>
</evidence>
<proteinExistence type="predicted"/>
<dbReference type="Proteomes" id="UP000251571">
    <property type="component" value="Unassembled WGS sequence"/>
</dbReference>
<sequence length="911" mass="101049">MKKFIENSVDGRIEAIGEDRIIGWISSVTGNVTPVLLIGGRYAFPQAHGQPRPDVEEVTGLHPNSGFEFLISRIAPGERVELFGFDGGRLLKIAEKIAQATKLAQNVLSQLNQVARLSREPGATAIVCWEGGHNPIGRAKVLYDIARETRPTVLITYQFEEFGTRIWEPLLRENITLLAIPWVERHVFHRALRARGVVFDTVWISKERLPAFELASQLIGENTRVIVDHDDNEAHFSSSNAARLRFYGRLTTPLTEVLSREFACHTAASATLAQERGAELVRHARREVDISDLPPPEPAPQPPETAPDSEESVAAAAEDSNAPAMPEEAEEEVFATVGFIGTVRPHKGLIEAARAIKHFSWRTGRKIALHIYGTYNPPALRQTLEELGATTKGTIPYDELSRNIATFDAVLTGYPTSADDAAVQTYQISSKIGDGLAHGKPVLVPRSESVADLAGIDGVYLFSPQDFTQQLGAALSRKTPPTLPRDFSVEGASEVFERVAGSEAARGGTELLHTLAVNDTPTRGPLRKTVLLIWKQTDAGIYGRRIDQIARSYKRTDPAARVIVLELSHNTTAESLLAGRGEFNSDFHIQAQAMRDKDRRRPFGTDGVEYHSISCSRLSEVEDRFSDYLMEERIFPDNGVMILFPIIRMYKHIARILDDYRVIADVVDNHFSWQTNTHADSVMQYAALLRSSRRTVFNSENNRTFFSDAGFVPPEVGARLSVIPNWYQVPDDALSLPMPALRTEGPADIFYSGNLNDRIDWKLIEMLSAMLDGARLHIAGSGRRATAQIEAALKDNNNVVYWGALTELQTASLCLRCDVAIIPHLDDEVSRFMNPLKLEMYRAYNLPVVTTEVSGMSEHEDVQVASDRQDFVDRVRAVLARAPRSRPPLGGEMPGSAARYAQMIDEVFAES</sequence>
<keyword evidence="3" id="KW-0808">Transferase</keyword>
<reference evidence="3 5" key="1">
    <citation type="submission" date="2016-10" db="EMBL/GenBank/DDBJ databases">
        <authorList>
            <person name="Cai Z."/>
        </authorList>
    </citation>
    <scope>NUCLEOTIDE SEQUENCE [LARGE SCALE GENOMIC DNA]</scope>
    <source>
        <strain evidence="3 5">DSM 25227</strain>
    </source>
</reference>